<feature type="non-terminal residue" evidence="1">
    <location>
        <position position="62"/>
    </location>
</feature>
<dbReference type="OrthoDB" id="2275636at2759"/>
<dbReference type="EMBL" id="MCGT01000009">
    <property type="protein sequence ID" value="ORX56763.1"/>
    <property type="molecule type" value="Genomic_DNA"/>
</dbReference>
<evidence type="ECO:0008006" key="3">
    <source>
        <dbReference type="Google" id="ProtNLM"/>
    </source>
</evidence>
<name>A0A1X2GMX0_9FUNG</name>
<reference evidence="1 2" key="1">
    <citation type="submission" date="2016-07" db="EMBL/GenBank/DDBJ databases">
        <title>Pervasive Adenine N6-methylation of Active Genes in Fungi.</title>
        <authorList>
            <consortium name="DOE Joint Genome Institute"/>
            <person name="Mondo S.J."/>
            <person name="Dannebaum R.O."/>
            <person name="Kuo R.C."/>
            <person name="Labutti K."/>
            <person name="Haridas S."/>
            <person name="Kuo A."/>
            <person name="Salamov A."/>
            <person name="Ahrendt S.R."/>
            <person name="Lipzen A."/>
            <person name="Sullivan W."/>
            <person name="Andreopoulos W.B."/>
            <person name="Clum A."/>
            <person name="Lindquist E."/>
            <person name="Daum C."/>
            <person name="Ramamoorthy G.K."/>
            <person name="Gryganskyi A."/>
            <person name="Culley D."/>
            <person name="Magnuson J.K."/>
            <person name="James T.Y."/>
            <person name="O'Malley M.A."/>
            <person name="Stajich J.E."/>
            <person name="Spatafora J.W."/>
            <person name="Visel A."/>
            <person name="Grigoriev I.V."/>
        </authorList>
    </citation>
    <scope>NUCLEOTIDE SEQUENCE [LARGE SCALE GENOMIC DNA]</scope>
    <source>
        <strain evidence="1 2">NRRL 3301</strain>
    </source>
</reference>
<keyword evidence="2" id="KW-1185">Reference proteome</keyword>
<dbReference type="Proteomes" id="UP000242146">
    <property type="component" value="Unassembled WGS sequence"/>
</dbReference>
<feature type="non-terminal residue" evidence="1">
    <location>
        <position position="1"/>
    </location>
</feature>
<evidence type="ECO:0000313" key="2">
    <source>
        <dbReference type="Proteomes" id="UP000242146"/>
    </source>
</evidence>
<dbReference type="AlphaFoldDB" id="A0A1X2GMX0"/>
<comment type="caution">
    <text evidence="1">The sequence shown here is derived from an EMBL/GenBank/DDBJ whole genome shotgun (WGS) entry which is preliminary data.</text>
</comment>
<organism evidence="1 2">
    <name type="scientific">Hesseltinella vesiculosa</name>
    <dbReference type="NCBI Taxonomy" id="101127"/>
    <lineage>
        <taxon>Eukaryota</taxon>
        <taxon>Fungi</taxon>
        <taxon>Fungi incertae sedis</taxon>
        <taxon>Mucoromycota</taxon>
        <taxon>Mucoromycotina</taxon>
        <taxon>Mucoromycetes</taxon>
        <taxon>Mucorales</taxon>
        <taxon>Cunninghamellaceae</taxon>
        <taxon>Hesseltinella</taxon>
    </lineage>
</organism>
<sequence>IFNYLPNYQMEISNLEKDGHKIVGYVRKSTQGCSDDNMRRRLIESMILRLKERSRVSAVFVS</sequence>
<gene>
    <name evidence="1" type="ORF">DM01DRAFT_243472</name>
</gene>
<accession>A0A1X2GMX0</accession>
<proteinExistence type="predicted"/>
<evidence type="ECO:0000313" key="1">
    <source>
        <dbReference type="EMBL" id="ORX56763.1"/>
    </source>
</evidence>
<protein>
    <recommendedName>
        <fullName evidence="3">Resolvase/invertase-type recombinase catalytic domain-containing protein</fullName>
    </recommendedName>
</protein>